<name>A0A1C4D6J3_9GAMM</name>
<feature type="non-terminal residue" evidence="1">
    <location>
        <position position="1"/>
    </location>
</feature>
<dbReference type="Proteomes" id="UP000199670">
    <property type="component" value="Unassembled WGS sequence"/>
</dbReference>
<gene>
    <name evidence="1" type="ORF">GA0061081_1141</name>
</gene>
<proteinExistence type="predicted"/>
<keyword evidence="2" id="KW-1185">Reference proteome</keyword>
<evidence type="ECO:0000313" key="2">
    <source>
        <dbReference type="Proteomes" id="UP000199670"/>
    </source>
</evidence>
<dbReference type="AlphaFoldDB" id="A0A1C4D6J3"/>
<protein>
    <submittedName>
        <fullName evidence="1">Uncharacterized protein</fullName>
    </submittedName>
</protein>
<dbReference type="EMBL" id="FMAQ01000014">
    <property type="protein sequence ID" value="SCC26953.1"/>
    <property type="molecule type" value="Genomic_DNA"/>
</dbReference>
<sequence>TFDNGRTRATSTDKLLSIRLQDGRVITPSTNPTSSTNPISLPYVGSNLSYIEMIVPSSTNSVSLSDLVTRYNYWRDDDGDEPAVNGVSGSISVSFTDKDGNTVSRNDALDICKAPYRVRLSSTGGYLQTQYGVPSRTSFSGATVDYYINPYDSGPVVCHARPNLVDGTGSYAGPSNIWNPDKGFLTQSNDSASYGQNFPTTGADGLYFDLLIGGVDGSQLTWSPVTRGGITATVTSVAANDRWIPGVDREKVVARVRLRGPRASSSQISSSSPSRLTVPSLPQTFELVGSDGRGNEVRYGFVLKQWFVHRGNGNTQSNQKSWCRGLGYRLARVSDLTNAVRTDYPPISGALPHSSDNSYMRHIGAGFFTEWGTMHNYAAAGFDFINYWTSDATGRNGFAVYSDSGGVNSRSVSGSYYAVCTAP</sequence>
<accession>A0A1C4D6J3</accession>
<reference evidence="2" key="1">
    <citation type="submission" date="2016-08" db="EMBL/GenBank/DDBJ databases">
        <authorList>
            <person name="Varghese N."/>
            <person name="Submissions Spin"/>
        </authorList>
    </citation>
    <scope>NUCLEOTIDE SEQUENCE [LARGE SCALE GENOMIC DNA]</scope>
    <source>
        <strain evidence="2">R-53248</strain>
    </source>
</reference>
<dbReference type="RefSeq" id="WP_167349345.1">
    <property type="nucleotide sequence ID" value="NZ_FMAQ01000014.1"/>
</dbReference>
<evidence type="ECO:0000313" key="1">
    <source>
        <dbReference type="EMBL" id="SCC26953.1"/>
    </source>
</evidence>
<organism evidence="1 2">
    <name type="scientific">Gilliamella bombicola</name>
    <dbReference type="NCBI Taxonomy" id="1798182"/>
    <lineage>
        <taxon>Bacteria</taxon>
        <taxon>Pseudomonadati</taxon>
        <taxon>Pseudomonadota</taxon>
        <taxon>Gammaproteobacteria</taxon>
        <taxon>Orbales</taxon>
        <taxon>Orbaceae</taxon>
        <taxon>Gilliamella</taxon>
    </lineage>
</organism>